<gene>
    <name evidence="2" type="ORF">EZV62_004330</name>
</gene>
<dbReference type="EMBL" id="VAHF01000002">
    <property type="protein sequence ID" value="TXG69395.1"/>
    <property type="molecule type" value="Genomic_DNA"/>
</dbReference>
<accession>A0A5C7IJT1</accession>
<dbReference type="InterPro" id="IPR026960">
    <property type="entry name" value="RVT-Znf"/>
</dbReference>
<keyword evidence="3" id="KW-1185">Reference proteome</keyword>
<feature type="domain" description="Reverse transcriptase zinc-binding" evidence="1">
    <location>
        <begin position="38"/>
        <end position="102"/>
    </location>
</feature>
<organism evidence="2 3">
    <name type="scientific">Acer yangbiense</name>
    <dbReference type="NCBI Taxonomy" id="1000413"/>
    <lineage>
        <taxon>Eukaryota</taxon>
        <taxon>Viridiplantae</taxon>
        <taxon>Streptophyta</taxon>
        <taxon>Embryophyta</taxon>
        <taxon>Tracheophyta</taxon>
        <taxon>Spermatophyta</taxon>
        <taxon>Magnoliopsida</taxon>
        <taxon>eudicotyledons</taxon>
        <taxon>Gunneridae</taxon>
        <taxon>Pentapetalae</taxon>
        <taxon>rosids</taxon>
        <taxon>malvids</taxon>
        <taxon>Sapindales</taxon>
        <taxon>Sapindaceae</taxon>
        <taxon>Hippocastanoideae</taxon>
        <taxon>Acereae</taxon>
        <taxon>Acer</taxon>
    </lineage>
</organism>
<protein>
    <recommendedName>
        <fullName evidence="1">Reverse transcriptase zinc-binding domain-containing protein</fullName>
    </recommendedName>
</protein>
<name>A0A5C7IJT1_9ROSI</name>
<dbReference type="AlphaFoldDB" id="A0A5C7IJT1"/>
<evidence type="ECO:0000313" key="3">
    <source>
        <dbReference type="Proteomes" id="UP000323000"/>
    </source>
</evidence>
<dbReference type="Pfam" id="PF13966">
    <property type="entry name" value="zf-RVT"/>
    <property type="match status" value="1"/>
</dbReference>
<sequence>MDDSLIWHFCKDKDCMVKGRYKVGMSLASMLSSSNLSEIEPWWKFLWCIDVPLKVKIFFWRACHHYLPAMVNLATRGVSVARFCPMCSRKLETIVHVLRECLGLKTVCSTCCS</sequence>
<evidence type="ECO:0000313" key="2">
    <source>
        <dbReference type="EMBL" id="TXG69395.1"/>
    </source>
</evidence>
<dbReference type="Proteomes" id="UP000323000">
    <property type="component" value="Chromosome 2"/>
</dbReference>
<reference evidence="3" key="1">
    <citation type="journal article" date="2019" name="Gigascience">
        <title>De novo genome assembly of the endangered Acer yangbiense, a plant species with extremely small populations endemic to Yunnan Province, China.</title>
        <authorList>
            <person name="Yang J."/>
            <person name="Wariss H.M."/>
            <person name="Tao L."/>
            <person name="Zhang R."/>
            <person name="Yun Q."/>
            <person name="Hollingsworth P."/>
            <person name="Dao Z."/>
            <person name="Luo G."/>
            <person name="Guo H."/>
            <person name="Ma Y."/>
            <person name="Sun W."/>
        </authorList>
    </citation>
    <scope>NUCLEOTIDE SEQUENCE [LARGE SCALE GENOMIC DNA]</scope>
    <source>
        <strain evidence="3">cv. Malutang</strain>
    </source>
</reference>
<evidence type="ECO:0000259" key="1">
    <source>
        <dbReference type="Pfam" id="PF13966"/>
    </source>
</evidence>
<dbReference type="OrthoDB" id="1938822at2759"/>
<proteinExistence type="predicted"/>
<comment type="caution">
    <text evidence="2">The sequence shown here is derived from an EMBL/GenBank/DDBJ whole genome shotgun (WGS) entry which is preliminary data.</text>
</comment>